<dbReference type="EMBL" id="CAJFCV020000002">
    <property type="protein sequence ID" value="CAG9095667.1"/>
    <property type="molecule type" value="Genomic_DNA"/>
</dbReference>
<name>A0A1I7RPA1_BURXY</name>
<feature type="compositionally biased region" description="Basic and acidic residues" evidence="1">
    <location>
        <begin position="220"/>
        <end position="240"/>
    </location>
</feature>
<evidence type="ECO:0000313" key="6">
    <source>
        <dbReference type="Proteomes" id="UP000659654"/>
    </source>
</evidence>
<feature type="signal peptide" evidence="2">
    <location>
        <begin position="1"/>
        <end position="20"/>
    </location>
</feature>
<evidence type="ECO:0000313" key="4">
    <source>
        <dbReference type="EMBL" id="CAG9095667.1"/>
    </source>
</evidence>
<evidence type="ECO:0000256" key="2">
    <source>
        <dbReference type="SAM" id="SignalP"/>
    </source>
</evidence>
<keyword evidence="6" id="KW-1185">Reference proteome</keyword>
<protein>
    <submittedName>
        <fullName evidence="3">(pine wood nematode) hypothetical protein</fullName>
    </submittedName>
</protein>
<dbReference type="AlphaFoldDB" id="A0A1I7RPA1"/>
<dbReference type="Proteomes" id="UP000659654">
    <property type="component" value="Unassembled WGS sequence"/>
</dbReference>
<feature type="chain" id="PRO_5036021883" evidence="2">
    <location>
        <begin position="21"/>
        <end position="259"/>
    </location>
</feature>
<feature type="region of interest" description="Disordered" evidence="1">
    <location>
        <begin position="86"/>
        <end position="107"/>
    </location>
</feature>
<feature type="region of interest" description="Disordered" evidence="1">
    <location>
        <begin position="217"/>
        <end position="240"/>
    </location>
</feature>
<reference evidence="7" key="1">
    <citation type="submission" date="2016-11" db="UniProtKB">
        <authorList>
            <consortium name="WormBaseParasite"/>
        </authorList>
    </citation>
    <scope>IDENTIFICATION</scope>
</reference>
<reference evidence="4" key="2">
    <citation type="submission" date="2020-08" db="EMBL/GenBank/DDBJ databases">
        <authorList>
            <person name="Kikuchi T."/>
        </authorList>
    </citation>
    <scope>NUCLEOTIDE SEQUENCE</scope>
    <source>
        <strain evidence="3">Ka4C1</strain>
    </source>
</reference>
<dbReference type="Proteomes" id="UP000582659">
    <property type="component" value="Unassembled WGS sequence"/>
</dbReference>
<evidence type="ECO:0000313" key="5">
    <source>
        <dbReference type="Proteomes" id="UP000095284"/>
    </source>
</evidence>
<sequence length="259" mass="28125">MKIDRTIVVVVLLFLSNTSAHTIRKKRQSVVDLPVPDEPVYKYASATEQSKSDVASTVFSEYDYNSNKDQTHSYGGDSYSAVDEGDLEEAETFNQPSGAATSTSATETEITSRLVNVISTDRTMNPTAKILSLLATENPLHRIVKGPDGSSPTPLSGLIVKGTDDATFKATTKGARVALRNDFGHATPLFADDYDGKGTYIEDANLNFSPIEISGAENPVKGKDYQENEEASDGHYYDKENADAGITPFFDDVEYLSTP</sequence>
<keyword evidence="2" id="KW-0732">Signal</keyword>
<dbReference type="WBParaSite" id="BXY_0254200.1">
    <property type="protein sequence ID" value="BXY_0254200.1"/>
    <property type="gene ID" value="BXY_0254200"/>
</dbReference>
<proteinExistence type="predicted"/>
<evidence type="ECO:0000313" key="7">
    <source>
        <dbReference type="WBParaSite" id="BXY_0254200.1"/>
    </source>
</evidence>
<evidence type="ECO:0000256" key="1">
    <source>
        <dbReference type="SAM" id="MobiDB-lite"/>
    </source>
</evidence>
<gene>
    <name evidence="3" type="ORF">BXYJ_LOCUS3700</name>
</gene>
<dbReference type="Proteomes" id="UP000095284">
    <property type="component" value="Unplaced"/>
</dbReference>
<organism evidence="5 7">
    <name type="scientific">Bursaphelenchus xylophilus</name>
    <name type="common">Pinewood nematode worm</name>
    <name type="synonym">Aphelenchoides xylophilus</name>
    <dbReference type="NCBI Taxonomy" id="6326"/>
    <lineage>
        <taxon>Eukaryota</taxon>
        <taxon>Metazoa</taxon>
        <taxon>Ecdysozoa</taxon>
        <taxon>Nematoda</taxon>
        <taxon>Chromadorea</taxon>
        <taxon>Rhabditida</taxon>
        <taxon>Tylenchina</taxon>
        <taxon>Tylenchomorpha</taxon>
        <taxon>Aphelenchoidea</taxon>
        <taxon>Aphelenchoididae</taxon>
        <taxon>Bursaphelenchus</taxon>
    </lineage>
</organism>
<dbReference type="EMBL" id="CAJFDI010000002">
    <property type="protein sequence ID" value="CAD5214779.1"/>
    <property type="molecule type" value="Genomic_DNA"/>
</dbReference>
<evidence type="ECO:0000313" key="3">
    <source>
        <dbReference type="EMBL" id="CAD5214779.1"/>
    </source>
</evidence>
<accession>A0A1I7RPA1</accession>